<dbReference type="Pfam" id="PF00639">
    <property type="entry name" value="Rotamase"/>
    <property type="match status" value="1"/>
</dbReference>
<feature type="signal peptide" evidence="7">
    <location>
        <begin position="1"/>
        <end position="23"/>
    </location>
</feature>
<dbReference type="RefSeq" id="WP_008031912.1">
    <property type="nucleotide sequence ID" value="NZ_ACYY01000021.1"/>
</dbReference>
<evidence type="ECO:0000256" key="4">
    <source>
        <dbReference type="ARBA" id="ARBA00031484"/>
    </source>
</evidence>
<dbReference type="InterPro" id="IPR027304">
    <property type="entry name" value="Trigger_fact/SurA_dom_sf"/>
</dbReference>
<dbReference type="Gene3D" id="1.10.4030.10">
    <property type="entry name" value="Porin chaperone SurA, peptide-binding domain"/>
    <property type="match status" value="1"/>
</dbReference>
<dbReference type="PANTHER" id="PTHR47637:SF1">
    <property type="entry name" value="CHAPERONE SURA"/>
    <property type="match status" value="1"/>
</dbReference>
<dbReference type="Proteomes" id="UP000010121">
    <property type="component" value="Unassembled WGS sequence"/>
</dbReference>
<evidence type="ECO:0000313" key="9">
    <source>
        <dbReference type="EMBL" id="EEW24327.1"/>
    </source>
</evidence>
<keyword evidence="5" id="KW-0697">Rotamase</keyword>
<name>C8S3V8_9RHOB</name>
<dbReference type="SUPFAM" id="SSF109998">
    <property type="entry name" value="Triger factor/SurA peptide-binding domain-like"/>
    <property type="match status" value="1"/>
</dbReference>
<dbReference type="InterPro" id="IPR046357">
    <property type="entry name" value="PPIase_dom_sf"/>
</dbReference>
<dbReference type="AlphaFoldDB" id="C8S3V8"/>
<dbReference type="PROSITE" id="PS50198">
    <property type="entry name" value="PPIC_PPIASE_2"/>
    <property type="match status" value="1"/>
</dbReference>
<proteinExistence type="predicted"/>
<keyword evidence="2 7" id="KW-0732">Signal</keyword>
<evidence type="ECO:0000259" key="8">
    <source>
        <dbReference type="PROSITE" id="PS50198"/>
    </source>
</evidence>
<feature type="domain" description="PpiC" evidence="8">
    <location>
        <begin position="163"/>
        <end position="260"/>
    </location>
</feature>
<dbReference type="InterPro" id="IPR000297">
    <property type="entry name" value="PPIase_PpiC"/>
</dbReference>
<evidence type="ECO:0000256" key="3">
    <source>
        <dbReference type="ARBA" id="ARBA00030642"/>
    </source>
</evidence>
<feature type="chain" id="PRO_5007912169" description="Parvulin-like PPIase" evidence="7">
    <location>
        <begin position="24"/>
        <end position="402"/>
    </location>
</feature>
<keyword evidence="5" id="KW-0413">Isomerase</keyword>
<evidence type="ECO:0000256" key="1">
    <source>
        <dbReference type="ARBA" id="ARBA00018370"/>
    </source>
</evidence>
<sequence>MMRIKTVIFVFLLGLTGAIPAAAQDGPFAPRVYVNDRVISQYELDQRISFMTVLGLRENVEEVALNALIDERLQMTVAKQYNVKLTPKQVEAGMAEFAGRAQLSTEEFLTALAPAGVEAQGFRDFVTAGLIWREIVRAKFGPRASISEAEIDQAIAQIDKNTSVQILASEIVIPAPEGQLPVALATARRLKAQSRTPEDFAKAARENSSSSSAGRGGRLNWTPVGNLPPDVVPVLLALKPGQVSAPVKLEGSVALFLLHEIKAQEQDGPVTMSVDYAQFLLPNTTAADAEFARIRNEVDVCNDLNKVALGLPAEQLLRETKPMAQVPSDIGLELAKLDPGESSTALVRGGNRVFLMLCNRIPVLDVPPSREAVRAQLLNQRLAAYGAGYLADLRANAIIREP</sequence>
<dbReference type="PANTHER" id="PTHR47637">
    <property type="entry name" value="CHAPERONE SURA"/>
    <property type="match status" value="1"/>
</dbReference>
<evidence type="ECO:0000256" key="2">
    <source>
        <dbReference type="ARBA" id="ARBA00022729"/>
    </source>
</evidence>
<feature type="region of interest" description="Disordered" evidence="6">
    <location>
        <begin position="195"/>
        <end position="220"/>
    </location>
</feature>
<organism evidence="9 10">
    <name type="scientific">Rhodobacter ferrooxidans</name>
    <dbReference type="NCBI Taxonomy" id="371731"/>
    <lineage>
        <taxon>Bacteria</taxon>
        <taxon>Pseudomonadati</taxon>
        <taxon>Pseudomonadota</taxon>
        <taxon>Alphaproteobacteria</taxon>
        <taxon>Rhodobacterales</taxon>
        <taxon>Rhodobacter group</taxon>
        <taxon>Rhodobacter</taxon>
    </lineage>
</organism>
<dbReference type="SUPFAM" id="SSF54534">
    <property type="entry name" value="FKBP-like"/>
    <property type="match status" value="1"/>
</dbReference>
<dbReference type="STRING" id="371731.Rsw2DRAFT_2736"/>
<dbReference type="Gene3D" id="3.10.50.40">
    <property type="match status" value="1"/>
</dbReference>
<gene>
    <name evidence="9" type="ORF">Rsw2DRAFT_2736</name>
</gene>
<evidence type="ECO:0000256" key="6">
    <source>
        <dbReference type="SAM" id="MobiDB-lite"/>
    </source>
</evidence>
<dbReference type="InterPro" id="IPR050280">
    <property type="entry name" value="OMP_Chaperone_SurA"/>
</dbReference>
<dbReference type="eggNOG" id="COG0760">
    <property type="taxonomic scope" value="Bacteria"/>
</dbReference>
<accession>C8S3V8</accession>
<dbReference type="GO" id="GO:0003755">
    <property type="term" value="F:peptidyl-prolyl cis-trans isomerase activity"/>
    <property type="evidence" value="ECO:0007669"/>
    <property type="project" value="UniProtKB-KW"/>
</dbReference>
<evidence type="ECO:0000256" key="7">
    <source>
        <dbReference type="SAM" id="SignalP"/>
    </source>
</evidence>
<evidence type="ECO:0000256" key="5">
    <source>
        <dbReference type="PROSITE-ProRule" id="PRU00278"/>
    </source>
</evidence>
<reference evidence="9 10" key="1">
    <citation type="submission" date="2009-08" db="EMBL/GenBank/DDBJ databases">
        <title>The draft genome of Rhodobacter sp. SW2.</title>
        <authorList>
            <consortium name="US DOE Joint Genome Institute (JGI-PGF)"/>
            <person name="Lucas S."/>
            <person name="Copeland A."/>
            <person name="Lapidus A."/>
            <person name="Glavina del Rio T."/>
            <person name="Tice H."/>
            <person name="Bruce D."/>
            <person name="Goodwin L."/>
            <person name="Pitluck S."/>
            <person name="Larimer F."/>
            <person name="Land M.L."/>
            <person name="Hauser L."/>
            <person name="Emerson D."/>
        </authorList>
    </citation>
    <scope>NUCLEOTIDE SEQUENCE [LARGE SCALE GENOMIC DNA]</scope>
    <source>
        <strain evidence="9 10">SW2</strain>
    </source>
</reference>
<evidence type="ECO:0000313" key="10">
    <source>
        <dbReference type="Proteomes" id="UP000010121"/>
    </source>
</evidence>
<dbReference type="EMBL" id="ACYY01000021">
    <property type="protein sequence ID" value="EEW24327.1"/>
    <property type="molecule type" value="Genomic_DNA"/>
</dbReference>
<protein>
    <recommendedName>
        <fullName evidence="1">Parvulin-like PPIase</fullName>
    </recommendedName>
    <alternativeName>
        <fullName evidence="3">Peptidyl-prolyl cis-trans isomerase plp</fullName>
    </alternativeName>
    <alternativeName>
        <fullName evidence="4">Rotamase plp</fullName>
    </alternativeName>
</protein>
<feature type="compositionally biased region" description="Basic and acidic residues" evidence="6">
    <location>
        <begin position="196"/>
        <end position="205"/>
    </location>
</feature>
<keyword evidence="10" id="KW-1185">Reference proteome</keyword>
<comment type="caution">
    <text evidence="9">The sequence shown here is derived from an EMBL/GenBank/DDBJ whole genome shotgun (WGS) entry which is preliminary data.</text>
</comment>